<dbReference type="Proteomes" id="UP000249819">
    <property type="component" value="Unassembled WGS sequence"/>
</dbReference>
<organism evidence="2 3">
    <name type="scientific">Chitinophaga dinghuensis</name>
    <dbReference type="NCBI Taxonomy" id="1539050"/>
    <lineage>
        <taxon>Bacteria</taxon>
        <taxon>Pseudomonadati</taxon>
        <taxon>Bacteroidota</taxon>
        <taxon>Chitinophagia</taxon>
        <taxon>Chitinophagales</taxon>
        <taxon>Chitinophagaceae</taxon>
        <taxon>Chitinophaga</taxon>
    </lineage>
</organism>
<evidence type="ECO:0000313" key="2">
    <source>
        <dbReference type="EMBL" id="RAJ74059.1"/>
    </source>
</evidence>
<evidence type="ECO:0000313" key="3">
    <source>
        <dbReference type="Proteomes" id="UP000249819"/>
    </source>
</evidence>
<comment type="caution">
    <text evidence="2">The sequence shown here is derived from an EMBL/GenBank/DDBJ whole genome shotgun (WGS) entry which is preliminary data.</text>
</comment>
<protein>
    <submittedName>
        <fullName evidence="2">Uncharacterized protein</fullName>
    </submittedName>
</protein>
<keyword evidence="1" id="KW-0472">Membrane</keyword>
<name>A0A327VMN0_9BACT</name>
<proteinExistence type="predicted"/>
<feature type="transmembrane region" description="Helical" evidence="1">
    <location>
        <begin position="16"/>
        <end position="36"/>
    </location>
</feature>
<sequence>MKQDALIQQNPRNLLLITWLVYLLAGIGLMLILIFYHPFRMVPHQVVIQTTEETTATLNTGQLQLDSARHYNMKVAVNGRDYFIPLVVKQRSATGDGYQIQLLQPDTLLQGRKNINGIIYIQEHTKITLLKNLLNI</sequence>
<gene>
    <name evidence="2" type="ORF">CLV59_111179</name>
</gene>
<dbReference type="RefSeq" id="WP_111595281.1">
    <property type="nucleotide sequence ID" value="NZ_QLMA01000011.1"/>
</dbReference>
<keyword evidence="3" id="KW-1185">Reference proteome</keyword>
<dbReference type="AlphaFoldDB" id="A0A327VMN0"/>
<keyword evidence="1" id="KW-1133">Transmembrane helix</keyword>
<keyword evidence="1" id="KW-0812">Transmembrane</keyword>
<reference evidence="2 3" key="1">
    <citation type="submission" date="2018-06" db="EMBL/GenBank/DDBJ databases">
        <title>Genomic Encyclopedia of Archaeal and Bacterial Type Strains, Phase II (KMG-II): from individual species to whole genera.</title>
        <authorList>
            <person name="Goeker M."/>
        </authorList>
    </citation>
    <scope>NUCLEOTIDE SEQUENCE [LARGE SCALE GENOMIC DNA]</scope>
    <source>
        <strain evidence="2 3">DSM 29821</strain>
    </source>
</reference>
<evidence type="ECO:0000256" key="1">
    <source>
        <dbReference type="SAM" id="Phobius"/>
    </source>
</evidence>
<dbReference type="OrthoDB" id="9917279at2"/>
<dbReference type="EMBL" id="QLMA01000011">
    <property type="protein sequence ID" value="RAJ74059.1"/>
    <property type="molecule type" value="Genomic_DNA"/>
</dbReference>
<accession>A0A327VMN0</accession>